<protein>
    <submittedName>
        <fullName evidence="2">Uncharacterized protein</fullName>
    </submittedName>
</protein>
<name>A0ABN7AP55_9HEMI</name>
<feature type="compositionally biased region" description="Low complexity" evidence="1">
    <location>
        <begin position="452"/>
        <end position="462"/>
    </location>
</feature>
<feature type="region of interest" description="Disordered" evidence="1">
    <location>
        <begin position="531"/>
        <end position="558"/>
    </location>
</feature>
<dbReference type="Proteomes" id="UP001307889">
    <property type="component" value="Chromosome 3"/>
</dbReference>
<sequence>MEPLSGSAGVSLHWPLHALRKTTMLITQLAVVFLAAFSSTKADDSLRDAYHAVQKRMVSDRIASSPVIYYSRPYVYGDGQPEDIGYGYQKNIGPEVAYNSASDGINYADLAREEFDDRAANALEKLLLDYIEESKGPHPRLNERLGNVKRSSVFRERDPDMIQRTIGESDWAQSSPFRERGKGLRSSEHGLRSSGNLRGLRRGGAFGEGSNPGPYSLPGSSQAQEEEDEYLNTIGALWEKYKEEQDPEQLTEEDLEDVLEYLGAKEMKKRPYGNSYSSGYDVFNSPIAWKRKAAPVTHHKRYEGGFDDRYPYRGLQKRFPIAKRSPSYYPIPMERKKKSEAKTDAKTAAELNNIFDTTSNSSTPANSEGTKPPDTKSGKSPPTQTPAGQKEQALVGTQAGKPLELKPLELKKKSINWSDYFGYDRKKKSSDWLVDQYLREYGLSPMAKRRPQQQPQHQPAQQDTEDVDSKIRDMEDSIVDEAVKFTGSHEGTKDAKEIQAVKDRVLSQLAAAYNLEKIRRAVVEFKASMAAQKMSSPSSHNIPSPTRVDDDYKSAEGGHLVEDKKKKKTASTLPKIDKKHETNEIKSPYRVEDVEDLDDECPIIDDITDRCNYIAINTGNDRFLQVCGFHQLCSVCGVDQGVVTEKQCDRAFINETSDLCDGDPNCLRSARLQLHIVNNFPGPELDCNQNYNPCLYNILNSVFRRRR</sequence>
<feature type="region of interest" description="Disordered" evidence="1">
    <location>
        <begin position="444"/>
        <end position="469"/>
    </location>
</feature>
<accession>A0ABN7AP55</accession>
<feature type="region of interest" description="Disordered" evidence="1">
    <location>
        <begin position="326"/>
        <end position="345"/>
    </location>
</feature>
<dbReference type="EMBL" id="AP028911">
    <property type="protein sequence ID" value="BES92685.1"/>
    <property type="molecule type" value="Genomic_DNA"/>
</dbReference>
<organism evidence="2 3">
    <name type="scientific">Nesidiocoris tenuis</name>
    <dbReference type="NCBI Taxonomy" id="355587"/>
    <lineage>
        <taxon>Eukaryota</taxon>
        <taxon>Metazoa</taxon>
        <taxon>Ecdysozoa</taxon>
        <taxon>Arthropoda</taxon>
        <taxon>Hexapoda</taxon>
        <taxon>Insecta</taxon>
        <taxon>Pterygota</taxon>
        <taxon>Neoptera</taxon>
        <taxon>Paraneoptera</taxon>
        <taxon>Hemiptera</taxon>
        <taxon>Heteroptera</taxon>
        <taxon>Panheteroptera</taxon>
        <taxon>Cimicomorpha</taxon>
        <taxon>Miridae</taxon>
        <taxon>Dicyphina</taxon>
        <taxon>Nesidiocoris</taxon>
    </lineage>
</organism>
<feature type="region of interest" description="Disordered" evidence="1">
    <location>
        <begin position="167"/>
        <end position="228"/>
    </location>
</feature>
<evidence type="ECO:0000313" key="3">
    <source>
        <dbReference type="Proteomes" id="UP001307889"/>
    </source>
</evidence>
<evidence type="ECO:0000313" key="2">
    <source>
        <dbReference type="EMBL" id="BES92685.1"/>
    </source>
</evidence>
<feature type="compositionally biased region" description="Polar residues" evidence="1">
    <location>
        <begin position="354"/>
        <end position="369"/>
    </location>
</feature>
<feature type="compositionally biased region" description="Basic and acidic residues" evidence="1">
    <location>
        <begin position="547"/>
        <end position="558"/>
    </location>
</feature>
<dbReference type="PANTHER" id="PTHR37687:SF1">
    <property type="entry name" value="AGAP006772-PA"/>
    <property type="match status" value="1"/>
</dbReference>
<dbReference type="InterPro" id="IPR038875">
    <property type="entry name" value="PLA2_conodipine-like"/>
</dbReference>
<feature type="compositionally biased region" description="Polar residues" evidence="1">
    <location>
        <begin position="378"/>
        <end position="387"/>
    </location>
</feature>
<dbReference type="PANTHER" id="PTHR37687">
    <property type="entry name" value="AGAP006772-PA"/>
    <property type="match status" value="1"/>
</dbReference>
<gene>
    <name evidence="2" type="ORF">NTJ_05494</name>
</gene>
<evidence type="ECO:0000256" key="1">
    <source>
        <dbReference type="SAM" id="MobiDB-lite"/>
    </source>
</evidence>
<feature type="compositionally biased region" description="Basic and acidic residues" evidence="1">
    <location>
        <begin position="177"/>
        <end position="191"/>
    </location>
</feature>
<feature type="region of interest" description="Disordered" evidence="1">
    <location>
        <begin position="352"/>
        <end position="408"/>
    </location>
</feature>
<keyword evidence="3" id="KW-1185">Reference proteome</keyword>
<reference evidence="2 3" key="1">
    <citation type="submission" date="2023-09" db="EMBL/GenBank/DDBJ databases">
        <title>Nesidiocoris tenuis whole genome shotgun sequence.</title>
        <authorList>
            <person name="Shibata T."/>
            <person name="Shimoda M."/>
            <person name="Kobayashi T."/>
            <person name="Uehara T."/>
        </authorList>
    </citation>
    <scope>NUCLEOTIDE SEQUENCE [LARGE SCALE GENOMIC DNA]</scope>
    <source>
        <strain evidence="2 3">Japan</strain>
    </source>
</reference>
<proteinExistence type="predicted"/>
<feature type="compositionally biased region" description="Polar residues" evidence="1">
    <location>
        <begin position="533"/>
        <end position="544"/>
    </location>
</feature>